<evidence type="ECO:0000313" key="4">
    <source>
        <dbReference type="EMBL" id="TDL21956.1"/>
    </source>
</evidence>
<evidence type="ECO:0000259" key="3">
    <source>
        <dbReference type="Pfam" id="PF17168"/>
    </source>
</evidence>
<evidence type="ECO:0000259" key="2">
    <source>
        <dbReference type="Pfam" id="PF16335"/>
    </source>
</evidence>
<proteinExistence type="predicted"/>
<dbReference type="PANTHER" id="PTHR31987:SF1">
    <property type="entry name" value="GLUTAMINASE A"/>
    <property type="match status" value="1"/>
</dbReference>
<reference evidence="4 5" key="1">
    <citation type="submission" date="2018-06" db="EMBL/GenBank/DDBJ databases">
        <title>A transcriptomic atlas of mushroom development highlights an independent origin of complex multicellularity.</title>
        <authorList>
            <consortium name="DOE Joint Genome Institute"/>
            <person name="Krizsan K."/>
            <person name="Almasi E."/>
            <person name="Merenyi Z."/>
            <person name="Sahu N."/>
            <person name="Viragh M."/>
            <person name="Koszo T."/>
            <person name="Mondo S."/>
            <person name="Kiss B."/>
            <person name="Balint B."/>
            <person name="Kues U."/>
            <person name="Barry K."/>
            <person name="Hegedus J.C."/>
            <person name="Henrissat B."/>
            <person name="Johnson J."/>
            <person name="Lipzen A."/>
            <person name="Ohm R."/>
            <person name="Nagy I."/>
            <person name="Pangilinan J."/>
            <person name="Yan J."/>
            <person name="Xiong Y."/>
            <person name="Grigoriev I.V."/>
            <person name="Hibbett D.S."/>
            <person name="Nagy L.G."/>
        </authorList>
    </citation>
    <scope>NUCLEOTIDE SEQUENCE [LARGE SCALE GENOMIC DNA]</scope>
    <source>
        <strain evidence="4 5">SZMC22713</strain>
    </source>
</reference>
<dbReference type="STRING" id="50990.A0A4Y7Q3T3"/>
<feature type="domain" description="Glutaminase A N-terminal" evidence="3">
    <location>
        <begin position="106"/>
        <end position="336"/>
    </location>
</feature>
<protein>
    <submittedName>
        <fullName evidence="4">DUF1793-domain-containing protein</fullName>
    </submittedName>
</protein>
<dbReference type="SUPFAM" id="SSF48208">
    <property type="entry name" value="Six-hairpin glycosidases"/>
    <property type="match status" value="1"/>
</dbReference>
<name>A0A4Y7Q3T3_9AGAM</name>
<evidence type="ECO:0000256" key="1">
    <source>
        <dbReference type="SAM" id="SignalP"/>
    </source>
</evidence>
<dbReference type="OrthoDB" id="3918848at2759"/>
<dbReference type="Pfam" id="PF16335">
    <property type="entry name" value="GtaA_6_Hairpin"/>
    <property type="match status" value="1"/>
</dbReference>
<keyword evidence="5" id="KW-1185">Reference proteome</keyword>
<dbReference type="AlphaFoldDB" id="A0A4Y7Q3T3"/>
<feature type="signal peptide" evidence="1">
    <location>
        <begin position="1"/>
        <end position="17"/>
    </location>
</feature>
<dbReference type="InterPro" id="IPR052743">
    <property type="entry name" value="Glutaminase_GtaA"/>
</dbReference>
<dbReference type="InterPro" id="IPR033433">
    <property type="entry name" value="GtaA_N"/>
</dbReference>
<evidence type="ECO:0000313" key="5">
    <source>
        <dbReference type="Proteomes" id="UP000294933"/>
    </source>
</evidence>
<dbReference type="Proteomes" id="UP000294933">
    <property type="component" value="Unassembled WGS sequence"/>
</dbReference>
<dbReference type="InterPro" id="IPR032514">
    <property type="entry name" value="GtaA_central"/>
</dbReference>
<dbReference type="Pfam" id="PF17168">
    <property type="entry name" value="DUF5127"/>
    <property type="match status" value="1"/>
</dbReference>
<organism evidence="4 5">
    <name type="scientific">Rickenella mellea</name>
    <dbReference type="NCBI Taxonomy" id="50990"/>
    <lineage>
        <taxon>Eukaryota</taxon>
        <taxon>Fungi</taxon>
        <taxon>Dikarya</taxon>
        <taxon>Basidiomycota</taxon>
        <taxon>Agaricomycotina</taxon>
        <taxon>Agaricomycetes</taxon>
        <taxon>Hymenochaetales</taxon>
        <taxon>Rickenellaceae</taxon>
        <taxon>Rickenella</taxon>
    </lineage>
</organism>
<keyword evidence="1" id="KW-0732">Signal</keyword>
<dbReference type="VEuPathDB" id="FungiDB:BD410DRAFT_865743"/>
<feature type="chain" id="PRO_5021285381" evidence="1">
    <location>
        <begin position="18"/>
        <end position="684"/>
    </location>
</feature>
<accession>A0A4Y7Q3T3</accession>
<dbReference type="PANTHER" id="PTHR31987">
    <property type="entry name" value="GLUTAMINASE A-RELATED"/>
    <property type="match status" value="1"/>
</dbReference>
<dbReference type="InterPro" id="IPR008928">
    <property type="entry name" value="6-hairpin_glycosidase_sf"/>
</dbReference>
<sequence length="684" mass="74676">MVFWIFYPILLLTPVTAQTWATIPFSTQSLPIALRSPYLNSWISQGKAPFKTPFASSAWWPVFWTSSPPIMGWYVAIRVDGVTYPILGGFGETHQANQTAAIITPTQTTFALQAGPMSVNATFLSPIEPMDLVRQSMPFTYLYIDVTSSDGQPHAVQLYSDITADWLSGDRGMMCNWTATTESDYISLKTQLQSPIPFAEIGDQALDSTAYFSMAKQGLSTTWQIGRDTDVRGQFNTSGGLLQTQESNFRAISTNPPVFGMSIALGNITTTSTPVVWLLGLLRDPVVQYTNGDGNNELRSSYFWSQYTTPQGAINFLLNDFTRARSAGDAMDAKILGDAQKISSSYPDMVTLSARQALSAIDITVKRDDSGKWNVSDVKAFFKNMGGVGGPGVNAVDVLYSAFPAYLYFNPAIVGYLLSPLLEFQNSNQYALPYAAHDVGLAYPNATGNSNPHKQGIEQSANMLIMTLAHAQFTGDGILISKYYTLLRTWADYLVNNTLNPGTQTTSDGLTTTNQTNLAIKGIIGIAAMAKISEFAGDNATAAHYQTVSSNYENQWQALSFPSNTSHLLANYGSDSSSGLMYNLYSDKLLQLGVVPNSVYEAQTTFYSQNSTSFGEFLDMKPPNVTLNSGKDWMMFTASTASNSATRDELILQIHNFVTAGVTNEAFPLIYNPTSAEFTDGPAR</sequence>
<feature type="domain" description="Glutaminase A central" evidence="2">
    <location>
        <begin position="343"/>
        <end position="679"/>
    </location>
</feature>
<dbReference type="GO" id="GO:0005975">
    <property type="term" value="P:carbohydrate metabolic process"/>
    <property type="evidence" value="ECO:0007669"/>
    <property type="project" value="InterPro"/>
</dbReference>
<dbReference type="EMBL" id="ML170177">
    <property type="protein sequence ID" value="TDL21956.1"/>
    <property type="molecule type" value="Genomic_DNA"/>
</dbReference>
<gene>
    <name evidence="4" type="ORF">BD410DRAFT_865743</name>
</gene>